<feature type="region of interest" description="Disordered" evidence="1">
    <location>
        <begin position="76"/>
        <end position="98"/>
    </location>
</feature>
<evidence type="ECO:0000313" key="2">
    <source>
        <dbReference type="EMBL" id="TNN42806.1"/>
    </source>
</evidence>
<name>A0A4Z2FNI9_9TELE</name>
<reference evidence="2 3" key="1">
    <citation type="submission" date="2019-03" db="EMBL/GenBank/DDBJ databases">
        <title>First draft genome of Liparis tanakae, snailfish: a comprehensive survey of snailfish specific genes.</title>
        <authorList>
            <person name="Kim W."/>
            <person name="Song I."/>
            <person name="Jeong J.-H."/>
            <person name="Kim D."/>
            <person name="Kim S."/>
            <person name="Ryu S."/>
            <person name="Song J.Y."/>
            <person name="Lee S.K."/>
        </authorList>
    </citation>
    <scope>NUCLEOTIDE SEQUENCE [LARGE SCALE GENOMIC DNA]</scope>
    <source>
        <tissue evidence="2">Muscle</tissue>
    </source>
</reference>
<sequence>MSKRHGVRKGRRVGSSGRLLSPEAKRRRGYRGDERWRGGGRGVEVKVCHRSDRSPNSGGLCCPGGSLLATWSQVASDLTSSPGRTGGQRGWSGEKKEK</sequence>
<keyword evidence="3" id="KW-1185">Reference proteome</keyword>
<protein>
    <submittedName>
        <fullName evidence="2">Uncharacterized protein</fullName>
    </submittedName>
</protein>
<feature type="compositionally biased region" description="Basic and acidic residues" evidence="1">
    <location>
        <begin position="30"/>
        <end position="43"/>
    </location>
</feature>
<evidence type="ECO:0000256" key="1">
    <source>
        <dbReference type="SAM" id="MobiDB-lite"/>
    </source>
</evidence>
<dbReference type="AlphaFoldDB" id="A0A4Z2FNI9"/>
<dbReference type="EMBL" id="SRLO01001012">
    <property type="protein sequence ID" value="TNN42806.1"/>
    <property type="molecule type" value="Genomic_DNA"/>
</dbReference>
<evidence type="ECO:0000313" key="3">
    <source>
        <dbReference type="Proteomes" id="UP000314294"/>
    </source>
</evidence>
<proteinExistence type="predicted"/>
<dbReference type="Proteomes" id="UP000314294">
    <property type="component" value="Unassembled WGS sequence"/>
</dbReference>
<gene>
    <name evidence="2" type="ORF">EYF80_047006</name>
</gene>
<organism evidence="2 3">
    <name type="scientific">Liparis tanakae</name>
    <name type="common">Tanaka's snailfish</name>
    <dbReference type="NCBI Taxonomy" id="230148"/>
    <lineage>
        <taxon>Eukaryota</taxon>
        <taxon>Metazoa</taxon>
        <taxon>Chordata</taxon>
        <taxon>Craniata</taxon>
        <taxon>Vertebrata</taxon>
        <taxon>Euteleostomi</taxon>
        <taxon>Actinopterygii</taxon>
        <taxon>Neopterygii</taxon>
        <taxon>Teleostei</taxon>
        <taxon>Neoteleostei</taxon>
        <taxon>Acanthomorphata</taxon>
        <taxon>Eupercaria</taxon>
        <taxon>Perciformes</taxon>
        <taxon>Cottioidei</taxon>
        <taxon>Cottales</taxon>
        <taxon>Liparidae</taxon>
        <taxon>Liparis</taxon>
    </lineage>
</organism>
<feature type="region of interest" description="Disordered" evidence="1">
    <location>
        <begin position="1"/>
        <end position="43"/>
    </location>
</feature>
<feature type="compositionally biased region" description="Basic residues" evidence="1">
    <location>
        <begin position="1"/>
        <end position="12"/>
    </location>
</feature>
<comment type="caution">
    <text evidence="2">The sequence shown here is derived from an EMBL/GenBank/DDBJ whole genome shotgun (WGS) entry which is preliminary data.</text>
</comment>
<accession>A0A4Z2FNI9</accession>